<dbReference type="SUPFAM" id="SSF142906">
    <property type="entry name" value="YjbR-like"/>
    <property type="match status" value="1"/>
</dbReference>
<dbReference type="GO" id="GO:0003677">
    <property type="term" value="F:DNA binding"/>
    <property type="evidence" value="ECO:0007669"/>
    <property type="project" value="UniProtKB-KW"/>
</dbReference>
<dbReference type="PANTHER" id="PTHR35145">
    <property type="entry name" value="CYTOPLASMIC PROTEIN-RELATED"/>
    <property type="match status" value="1"/>
</dbReference>
<dbReference type="InterPro" id="IPR038056">
    <property type="entry name" value="YjbR-like_sf"/>
</dbReference>
<dbReference type="InterPro" id="IPR007351">
    <property type="entry name" value="YjbR"/>
</dbReference>
<organism evidence="1 2">
    <name type="scientific">Marinomonas ostreistagni</name>
    <dbReference type="NCBI Taxonomy" id="359209"/>
    <lineage>
        <taxon>Bacteria</taxon>
        <taxon>Pseudomonadati</taxon>
        <taxon>Pseudomonadota</taxon>
        <taxon>Gammaproteobacteria</taxon>
        <taxon>Oceanospirillales</taxon>
        <taxon>Oceanospirillaceae</taxon>
        <taxon>Marinomonas</taxon>
    </lineage>
</organism>
<dbReference type="Pfam" id="PF04237">
    <property type="entry name" value="YjbR"/>
    <property type="match status" value="1"/>
</dbReference>
<name>A0ABS0ZCM8_9GAMM</name>
<protein>
    <submittedName>
        <fullName evidence="1">MmcQ/YjbR family DNA-binding protein</fullName>
    </submittedName>
</protein>
<keyword evidence="1" id="KW-0238">DNA-binding</keyword>
<dbReference type="Proteomes" id="UP000598488">
    <property type="component" value="Unassembled WGS sequence"/>
</dbReference>
<dbReference type="Gene3D" id="3.90.1150.30">
    <property type="match status" value="1"/>
</dbReference>
<evidence type="ECO:0000313" key="2">
    <source>
        <dbReference type="Proteomes" id="UP000598488"/>
    </source>
</evidence>
<keyword evidence="2" id="KW-1185">Reference proteome</keyword>
<dbReference type="EMBL" id="JAEMUH010000010">
    <property type="protein sequence ID" value="MBJ7551390.1"/>
    <property type="molecule type" value="Genomic_DNA"/>
</dbReference>
<proteinExistence type="predicted"/>
<dbReference type="RefSeq" id="WP_199462966.1">
    <property type="nucleotide sequence ID" value="NZ_JAEMUH010000010.1"/>
</dbReference>
<sequence length="134" mass="15426">MSFYEALIEYVESKPEAVSEYPFGPDALVYKVHGKMFALFTEVDGCVRVNLKCEPNHAIELRSIFDAVKPGYHMNKKHWNSVFLDGSLPIGEVSRMVDHSYEMVFQGLTKRQKQNLMLRYDHCQLFGTTDKTNA</sequence>
<gene>
    <name evidence="1" type="ORF">JHD44_11915</name>
</gene>
<comment type="caution">
    <text evidence="1">The sequence shown here is derived from an EMBL/GenBank/DDBJ whole genome shotgun (WGS) entry which is preliminary data.</text>
</comment>
<dbReference type="PANTHER" id="PTHR35145:SF1">
    <property type="entry name" value="CYTOPLASMIC PROTEIN"/>
    <property type="match status" value="1"/>
</dbReference>
<evidence type="ECO:0000313" key="1">
    <source>
        <dbReference type="EMBL" id="MBJ7551390.1"/>
    </source>
</evidence>
<reference evidence="1 2" key="1">
    <citation type="submission" date="2020-12" db="EMBL/GenBank/DDBJ databases">
        <title>Comparative genome analysis of fungal antagonists Marinomonas ostreistagni 398 and M. spartinae 468.</title>
        <authorList>
            <person name="Fields J.L."/>
            <person name="Mavrodi O.V."/>
            <person name="Biber P.D."/>
            <person name="Indest K.J."/>
            <person name="Mavrodi D.V."/>
        </authorList>
    </citation>
    <scope>NUCLEOTIDE SEQUENCE [LARGE SCALE GENOMIC DNA]</scope>
    <source>
        <strain evidence="1 2">USM7</strain>
    </source>
</reference>
<accession>A0ABS0ZCM8</accession>
<dbReference type="InterPro" id="IPR058532">
    <property type="entry name" value="YjbR/MT2646/Rv2570-like"/>
</dbReference>